<accession>A0ABW1FB77</accession>
<dbReference type="Proteomes" id="UP001596241">
    <property type="component" value="Unassembled WGS sequence"/>
</dbReference>
<dbReference type="RefSeq" id="WP_345082508.1">
    <property type="nucleotide sequence ID" value="NZ_BAAAWG010000006.1"/>
</dbReference>
<name>A0ABW1FB77_9ACTN</name>
<keyword evidence="1" id="KW-0596">Phosphopantetheine</keyword>
<gene>
    <name evidence="5" type="ORF">ACFP3M_02000</name>
</gene>
<evidence type="ECO:0000256" key="3">
    <source>
        <dbReference type="SAM" id="MobiDB-lite"/>
    </source>
</evidence>
<dbReference type="InterPro" id="IPR020806">
    <property type="entry name" value="PKS_PP-bd"/>
</dbReference>
<evidence type="ECO:0000313" key="5">
    <source>
        <dbReference type="EMBL" id="MFC5891603.1"/>
    </source>
</evidence>
<dbReference type="Pfam" id="PF00550">
    <property type="entry name" value="PP-binding"/>
    <property type="match status" value="1"/>
</dbReference>
<reference evidence="6" key="1">
    <citation type="journal article" date="2019" name="Int. J. Syst. Evol. Microbiol.">
        <title>The Global Catalogue of Microorganisms (GCM) 10K type strain sequencing project: providing services to taxonomists for standard genome sequencing and annotation.</title>
        <authorList>
            <consortium name="The Broad Institute Genomics Platform"/>
            <consortium name="The Broad Institute Genome Sequencing Center for Infectious Disease"/>
            <person name="Wu L."/>
            <person name="Ma J."/>
        </authorList>
    </citation>
    <scope>NUCLEOTIDE SEQUENCE [LARGE SCALE GENOMIC DNA]</scope>
    <source>
        <strain evidence="6">CGMCC 1.15809</strain>
    </source>
</reference>
<keyword evidence="6" id="KW-1185">Reference proteome</keyword>
<dbReference type="Pfam" id="PF00109">
    <property type="entry name" value="ketoacyl-synt"/>
    <property type="match status" value="1"/>
</dbReference>
<dbReference type="InterPro" id="IPR009081">
    <property type="entry name" value="PP-bd_ACP"/>
</dbReference>
<organism evidence="5 6">
    <name type="scientific">Streptomyces ramulosus</name>
    <dbReference type="NCBI Taxonomy" id="47762"/>
    <lineage>
        <taxon>Bacteria</taxon>
        <taxon>Bacillati</taxon>
        <taxon>Actinomycetota</taxon>
        <taxon>Actinomycetes</taxon>
        <taxon>Kitasatosporales</taxon>
        <taxon>Streptomycetaceae</taxon>
        <taxon>Streptomyces</taxon>
    </lineage>
</organism>
<dbReference type="InterPro" id="IPR014030">
    <property type="entry name" value="Ketoacyl_synth_N"/>
</dbReference>
<evidence type="ECO:0000256" key="1">
    <source>
        <dbReference type="ARBA" id="ARBA00022450"/>
    </source>
</evidence>
<keyword evidence="2" id="KW-0597">Phosphoprotein</keyword>
<protein>
    <submittedName>
        <fullName evidence="5">Phosphopantetheine-binding protein</fullName>
    </submittedName>
</protein>
<dbReference type="SUPFAM" id="SSF53901">
    <property type="entry name" value="Thiolase-like"/>
    <property type="match status" value="1"/>
</dbReference>
<evidence type="ECO:0000313" key="6">
    <source>
        <dbReference type="Proteomes" id="UP001596241"/>
    </source>
</evidence>
<dbReference type="EMBL" id="JBHSPW010000001">
    <property type="protein sequence ID" value="MFC5891603.1"/>
    <property type="molecule type" value="Genomic_DNA"/>
</dbReference>
<evidence type="ECO:0000259" key="4">
    <source>
        <dbReference type="PROSITE" id="PS50075"/>
    </source>
</evidence>
<evidence type="ECO:0000256" key="2">
    <source>
        <dbReference type="ARBA" id="ARBA00022553"/>
    </source>
</evidence>
<sequence>MPMTDMPTTSNTTDIATVADWILSYLGEELSVPVSRLAHEATFSSLGLTSQDAVTMVSRLGLHLGRAIPVATLWAFPTVNGLAAAAVSEKPDAGVPGSRHVADAQRSEPLTVVSMAARLPGADSVTQLWELLHAGGDAIGPPPPGRFPHAGEAVPDAGYPGRRAPPRAGTTTSSRSAATRCSASG</sequence>
<dbReference type="InterPro" id="IPR016039">
    <property type="entry name" value="Thiolase-like"/>
</dbReference>
<dbReference type="Gene3D" id="1.10.1200.10">
    <property type="entry name" value="ACP-like"/>
    <property type="match status" value="1"/>
</dbReference>
<feature type="domain" description="Carrier" evidence="4">
    <location>
        <begin position="13"/>
        <end position="90"/>
    </location>
</feature>
<comment type="caution">
    <text evidence="5">The sequence shown here is derived from an EMBL/GenBank/DDBJ whole genome shotgun (WGS) entry which is preliminary data.</text>
</comment>
<feature type="region of interest" description="Disordered" evidence="3">
    <location>
        <begin position="140"/>
        <end position="185"/>
    </location>
</feature>
<dbReference type="InterPro" id="IPR036736">
    <property type="entry name" value="ACP-like_sf"/>
</dbReference>
<dbReference type="SUPFAM" id="SSF47336">
    <property type="entry name" value="ACP-like"/>
    <property type="match status" value="1"/>
</dbReference>
<dbReference type="Gene3D" id="3.40.47.10">
    <property type="match status" value="1"/>
</dbReference>
<dbReference type="PROSITE" id="PS50075">
    <property type="entry name" value="CARRIER"/>
    <property type="match status" value="1"/>
</dbReference>
<feature type="compositionally biased region" description="Low complexity" evidence="3">
    <location>
        <begin position="167"/>
        <end position="185"/>
    </location>
</feature>
<dbReference type="SMART" id="SM00823">
    <property type="entry name" value="PKS_PP"/>
    <property type="match status" value="1"/>
</dbReference>
<proteinExistence type="predicted"/>